<name>A0A4Q0IAL8_9FIRM</name>
<keyword evidence="3" id="KW-1185">Reference proteome</keyword>
<proteinExistence type="predicted"/>
<evidence type="ECO:0000313" key="2">
    <source>
        <dbReference type="EMBL" id="RXE60112.1"/>
    </source>
</evidence>
<dbReference type="AlphaFoldDB" id="A0A4Q0IAL8"/>
<dbReference type="InterPro" id="IPR024534">
    <property type="entry name" value="JetD_C"/>
</dbReference>
<feature type="domain" description="Wadjet protein JetD C-terminal" evidence="1">
    <location>
        <begin position="195"/>
        <end position="275"/>
    </location>
</feature>
<reference evidence="3" key="1">
    <citation type="submission" date="2018-11" db="EMBL/GenBank/DDBJ databases">
        <title>Genome sequencing of a novel mesophilic and cellulolytic organism within the genus Hungateiclostridium.</title>
        <authorList>
            <person name="Rettenmaier R."/>
            <person name="Liebl W."/>
            <person name="Zverlov V."/>
        </authorList>
    </citation>
    <scope>NUCLEOTIDE SEQUENCE [LARGE SCALE GENOMIC DNA]</scope>
    <source>
        <strain evidence="3">N2K1</strain>
    </source>
</reference>
<protein>
    <recommendedName>
        <fullName evidence="1">Wadjet protein JetD C-terminal domain-containing protein</fullName>
    </recommendedName>
</protein>
<evidence type="ECO:0000313" key="3">
    <source>
        <dbReference type="Proteomes" id="UP000289166"/>
    </source>
</evidence>
<organism evidence="2 3">
    <name type="scientific">Acetivibrio mesophilus</name>
    <dbReference type="NCBI Taxonomy" id="2487273"/>
    <lineage>
        <taxon>Bacteria</taxon>
        <taxon>Bacillati</taxon>
        <taxon>Bacillota</taxon>
        <taxon>Clostridia</taxon>
        <taxon>Eubacteriales</taxon>
        <taxon>Oscillospiraceae</taxon>
        <taxon>Acetivibrio</taxon>
    </lineage>
</organism>
<comment type="caution">
    <text evidence="2">The sequence shown here is derived from an EMBL/GenBank/DDBJ whole genome shotgun (WGS) entry which is preliminary data.</text>
</comment>
<dbReference type="RefSeq" id="WP_069193851.1">
    <property type="nucleotide sequence ID" value="NZ_RLII01000002.1"/>
</dbReference>
<gene>
    <name evidence="2" type="ORF">EFD62_02440</name>
</gene>
<sequence length="348" mass="40726">MERLIYQALEKHTKKVIETYDILLKAEKQFGVDGFELKGGYRSFAAFINVFCDKGILSPVKASGINGRNPPLYNKYRILIDNENKLSDELILELQSLNPKLDKSYYFRNPEAYKEDREYILMLSQYLLDSASSRSLEYRCTMNERSFEIFNNEKFLESHGRTLLKRLGLSFEDLNCYKTLEAFFYILFEPKDSLNILIIENKDTFYSVVKYLERKPDRELYGINVDMLIYGEGKKIINSYSFLNEVAVGTKIEKVYYFGDIDFEGIGIYNSLASKYDRDLIVPHVRLYQMLVKAARKPPKLRTNQSEVPLDLFLMHFDEESRREISIILFNGKYIPQEAVKFAPVKSL</sequence>
<dbReference type="Pfam" id="PF09983">
    <property type="entry name" value="JetD_C"/>
    <property type="match status" value="1"/>
</dbReference>
<evidence type="ECO:0000259" key="1">
    <source>
        <dbReference type="Pfam" id="PF09983"/>
    </source>
</evidence>
<accession>A0A4Q0IAL8</accession>
<dbReference type="Proteomes" id="UP000289166">
    <property type="component" value="Unassembled WGS sequence"/>
</dbReference>
<dbReference type="OrthoDB" id="9809365at2"/>
<dbReference type="EMBL" id="RLII01000002">
    <property type="protein sequence ID" value="RXE60112.1"/>
    <property type="molecule type" value="Genomic_DNA"/>
</dbReference>